<comment type="caution">
    <text evidence="2">The sequence shown here is derived from an EMBL/GenBank/DDBJ whole genome shotgun (WGS) entry which is preliminary data.</text>
</comment>
<accession>A0A161XZC9</accession>
<feature type="chain" id="PRO_5007829382" evidence="1">
    <location>
        <begin position="24"/>
        <end position="281"/>
    </location>
</feature>
<dbReference type="PATRIC" id="fig|1365253.3.peg.1670"/>
<organism evidence="2 3">
    <name type="scientific">Pseudoalteromonas luteoviolacea NCIMB 1942</name>
    <dbReference type="NCBI Taxonomy" id="1365253"/>
    <lineage>
        <taxon>Bacteria</taxon>
        <taxon>Pseudomonadati</taxon>
        <taxon>Pseudomonadota</taxon>
        <taxon>Gammaproteobacteria</taxon>
        <taxon>Alteromonadales</taxon>
        <taxon>Pseudoalteromonadaceae</taxon>
        <taxon>Pseudoalteromonas</taxon>
    </lineage>
</organism>
<name>A0A161XZC9_9GAMM</name>
<dbReference type="RefSeq" id="WP_063376460.1">
    <property type="nucleotide sequence ID" value="NZ_AUXT01000144.1"/>
</dbReference>
<evidence type="ECO:0000313" key="2">
    <source>
        <dbReference type="EMBL" id="KZN48769.1"/>
    </source>
</evidence>
<evidence type="ECO:0000313" key="3">
    <source>
        <dbReference type="Proteomes" id="UP000076587"/>
    </source>
</evidence>
<dbReference type="Pfam" id="PF10972">
    <property type="entry name" value="CsiV"/>
    <property type="match status" value="1"/>
</dbReference>
<proteinExistence type="predicted"/>
<dbReference type="OrthoDB" id="5566524at2"/>
<feature type="signal peptide" evidence="1">
    <location>
        <begin position="1"/>
        <end position="23"/>
    </location>
</feature>
<keyword evidence="1" id="KW-0732">Signal</keyword>
<dbReference type="Proteomes" id="UP000076587">
    <property type="component" value="Unassembled WGS sequence"/>
</dbReference>
<dbReference type="EMBL" id="AUXT01000144">
    <property type="protein sequence ID" value="KZN48769.1"/>
    <property type="molecule type" value="Genomic_DNA"/>
</dbReference>
<sequence length="281" mass="32746">MKQFVLKAILLSTLGTSAMPAFAVRWFEVELIAFSQKAGTDIREDFSIETDPIPQEKRLDLLTNGFKNVGHQACLAGDSKYDPRSVMDQFTMQQSSWYCDDDVNYVEKYEKLPVIPFSEPLEHMQSMYLLAPEQLRFESIRKKLERQGKNPILHTGWRFPDQSKKRAPNVVVYGGMKFEQPVSYKYIENEPSDSFVSLLSTAPKQAIKTQGEDLWELDGTIKIHIRHYLYVTSNFDYRYLTEEGELESARMSQFTRVYSGDIHYLDHPKMGIIFQIRKYKH</sequence>
<protein>
    <submittedName>
        <fullName evidence="2">Uncharacterized protein</fullName>
    </submittedName>
</protein>
<reference evidence="2 3" key="1">
    <citation type="submission" date="2013-07" db="EMBL/GenBank/DDBJ databases">
        <title>Comparative Genomic and Metabolomic Analysis of Twelve Strains of Pseudoalteromonas luteoviolacea.</title>
        <authorList>
            <person name="Vynne N.G."/>
            <person name="Mansson M."/>
            <person name="Gram L."/>
        </authorList>
    </citation>
    <scope>NUCLEOTIDE SEQUENCE [LARGE SCALE GENOMIC DNA]</scope>
    <source>
        <strain evidence="2 3">NCIMB 1942</strain>
    </source>
</reference>
<dbReference type="InterPro" id="IPR021241">
    <property type="entry name" value="CsiV"/>
</dbReference>
<evidence type="ECO:0000256" key="1">
    <source>
        <dbReference type="SAM" id="SignalP"/>
    </source>
</evidence>
<dbReference type="AlphaFoldDB" id="A0A161XZC9"/>
<gene>
    <name evidence="2" type="ORF">N482_07095</name>
</gene>